<dbReference type="EMBL" id="CP144749">
    <property type="protein sequence ID" value="WVZ77235.1"/>
    <property type="molecule type" value="Genomic_DNA"/>
</dbReference>
<comment type="subcellular location">
    <subcellularLocation>
        <location evidence="1 8">Cell membrane</location>
        <topology evidence="1 8">Multi-pass membrane protein</topology>
    </subcellularLocation>
</comment>
<evidence type="ECO:0000256" key="8">
    <source>
        <dbReference type="RuleBase" id="RU361233"/>
    </source>
</evidence>
<evidence type="ECO:0000256" key="4">
    <source>
        <dbReference type="ARBA" id="ARBA00022475"/>
    </source>
</evidence>
<feature type="transmembrane region" description="Helical" evidence="8">
    <location>
        <begin position="178"/>
        <end position="200"/>
    </location>
</feature>
<evidence type="ECO:0000256" key="7">
    <source>
        <dbReference type="ARBA" id="ARBA00023136"/>
    </source>
</evidence>
<keyword evidence="4 8" id="KW-1003">Cell membrane</keyword>
<evidence type="ECO:0000256" key="5">
    <source>
        <dbReference type="ARBA" id="ARBA00022692"/>
    </source>
</evidence>
<dbReference type="Proteomes" id="UP001341281">
    <property type="component" value="Chromosome 05"/>
</dbReference>
<keyword evidence="6 8" id="KW-1133">Transmembrane helix</keyword>
<evidence type="ECO:0000259" key="9">
    <source>
        <dbReference type="Pfam" id="PF04535"/>
    </source>
</evidence>
<keyword evidence="11" id="KW-1185">Reference proteome</keyword>
<dbReference type="PANTHER" id="PTHR32021:SF1">
    <property type="entry name" value="CASP-LIKE PROTEIN 5A1"/>
    <property type="match status" value="1"/>
</dbReference>
<feature type="domain" description="Casparian strip membrane protein" evidence="9">
    <location>
        <begin position="20"/>
        <end position="148"/>
    </location>
</feature>
<dbReference type="PANTHER" id="PTHR32021">
    <property type="entry name" value="CASP-LIKE PROTEIN 5B3"/>
    <property type="match status" value="1"/>
</dbReference>
<feature type="transmembrane region" description="Helical" evidence="8">
    <location>
        <begin position="138"/>
        <end position="158"/>
    </location>
</feature>
<evidence type="ECO:0000313" key="10">
    <source>
        <dbReference type="EMBL" id="WVZ77235.1"/>
    </source>
</evidence>
<dbReference type="AlphaFoldDB" id="A0AAQ3TPH1"/>
<dbReference type="GO" id="GO:0005886">
    <property type="term" value="C:plasma membrane"/>
    <property type="evidence" value="ECO:0007669"/>
    <property type="project" value="UniProtKB-SubCell"/>
</dbReference>
<feature type="transmembrane region" description="Helical" evidence="8">
    <location>
        <begin position="103"/>
        <end position="126"/>
    </location>
</feature>
<dbReference type="InterPro" id="IPR045009">
    <property type="entry name" value="CASPL-5"/>
</dbReference>
<dbReference type="Pfam" id="PF04535">
    <property type="entry name" value="CASP_dom"/>
    <property type="match status" value="1"/>
</dbReference>
<evidence type="ECO:0000256" key="1">
    <source>
        <dbReference type="ARBA" id="ARBA00004651"/>
    </source>
</evidence>
<feature type="transmembrane region" description="Helical" evidence="8">
    <location>
        <begin position="57"/>
        <end position="83"/>
    </location>
</feature>
<comment type="subunit">
    <text evidence="3 8">Homodimer and heterodimers.</text>
</comment>
<proteinExistence type="inferred from homology"/>
<keyword evidence="5 8" id="KW-0812">Transmembrane</keyword>
<accession>A0AAQ3TPH1</accession>
<gene>
    <name evidence="10" type="ORF">U9M48_025124</name>
</gene>
<comment type="similarity">
    <text evidence="2 8">Belongs to the Casparian strip membrane proteins (CASP) family.</text>
</comment>
<evidence type="ECO:0000256" key="6">
    <source>
        <dbReference type="ARBA" id="ARBA00022989"/>
    </source>
</evidence>
<name>A0AAQ3TPH1_PASNO</name>
<organism evidence="10 11">
    <name type="scientific">Paspalum notatum var. saurae</name>
    <dbReference type="NCBI Taxonomy" id="547442"/>
    <lineage>
        <taxon>Eukaryota</taxon>
        <taxon>Viridiplantae</taxon>
        <taxon>Streptophyta</taxon>
        <taxon>Embryophyta</taxon>
        <taxon>Tracheophyta</taxon>
        <taxon>Spermatophyta</taxon>
        <taxon>Magnoliopsida</taxon>
        <taxon>Liliopsida</taxon>
        <taxon>Poales</taxon>
        <taxon>Poaceae</taxon>
        <taxon>PACMAD clade</taxon>
        <taxon>Panicoideae</taxon>
        <taxon>Andropogonodae</taxon>
        <taxon>Paspaleae</taxon>
        <taxon>Paspalinae</taxon>
        <taxon>Paspalum</taxon>
    </lineage>
</organism>
<reference evidence="10 11" key="1">
    <citation type="submission" date="2024-02" db="EMBL/GenBank/DDBJ databases">
        <title>High-quality chromosome-scale genome assembly of Pensacola bahiagrass (Paspalum notatum Flugge var. saurae).</title>
        <authorList>
            <person name="Vega J.M."/>
            <person name="Podio M."/>
            <person name="Orjuela J."/>
            <person name="Siena L.A."/>
            <person name="Pessino S.C."/>
            <person name="Combes M.C."/>
            <person name="Mariac C."/>
            <person name="Albertini E."/>
            <person name="Pupilli F."/>
            <person name="Ortiz J.P.A."/>
            <person name="Leblanc O."/>
        </authorList>
    </citation>
    <scope>NUCLEOTIDE SEQUENCE [LARGE SCALE GENOMIC DNA]</scope>
    <source>
        <strain evidence="10">R1</strain>
        <tissue evidence="10">Leaf</tissue>
    </source>
</reference>
<evidence type="ECO:0000256" key="2">
    <source>
        <dbReference type="ARBA" id="ARBA00007651"/>
    </source>
</evidence>
<protein>
    <recommendedName>
        <fullName evidence="8">CASP-like protein</fullName>
    </recommendedName>
</protein>
<dbReference type="InterPro" id="IPR006702">
    <property type="entry name" value="CASP_dom"/>
</dbReference>
<sequence length="230" mass="24840">MSTFGVVAPPAPMANHTIKPGKVLSLTLRTIQSITGILALVVMVLANDFSAFPPFNFFVAACAIQILWATSLALADIYLLLIVGQFPLVNHWISSPSTFGDGIIAVMTFWAASASSGIILFFRVDLGSYESTNNGRRFEAATGVAFIGIVFFLPSKVINWLMSSIHSPRDQIMSRARWLLLGSRLACMVTACISQIMYAWNVSSGRIRVAAFRAILPTKTSVDGSDNSTG</sequence>
<keyword evidence="7 8" id="KW-0472">Membrane</keyword>
<evidence type="ECO:0000256" key="3">
    <source>
        <dbReference type="ARBA" id="ARBA00011489"/>
    </source>
</evidence>
<evidence type="ECO:0000313" key="11">
    <source>
        <dbReference type="Proteomes" id="UP001341281"/>
    </source>
</evidence>